<evidence type="ECO:0000256" key="1">
    <source>
        <dbReference type="ARBA" id="ARBA00006252"/>
    </source>
</evidence>
<dbReference type="AlphaFoldDB" id="A0A365U8H7"/>
<name>A0A365U8H7_9RHOB</name>
<dbReference type="Gene3D" id="3.40.50.360">
    <property type="match status" value="1"/>
</dbReference>
<dbReference type="InterPro" id="IPR051545">
    <property type="entry name" value="NAD(P)H_dehydrogenase_qn"/>
</dbReference>
<evidence type="ECO:0000313" key="4">
    <source>
        <dbReference type="EMBL" id="RBI84734.1"/>
    </source>
</evidence>
<feature type="domain" description="Flavodoxin-like fold" evidence="3">
    <location>
        <begin position="1"/>
        <end position="140"/>
    </location>
</feature>
<keyword evidence="5" id="KW-1185">Reference proteome</keyword>
<dbReference type="Proteomes" id="UP000253370">
    <property type="component" value="Unassembled WGS sequence"/>
</dbReference>
<gene>
    <name evidence="4" type="ORF">DRV85_11580</name>
</gene>
<sequence length="197" mass="23121">MRVLIVFCHPSEQSYGAALFARARRTLEAAGHEVEVIDLYREGFDPVLSPEDWNVYLSETDILIARVQRHVDALRRAEALVMVFPTWMYGPPALLKGWMERVWLPGVAFEVPEGKKKRARGLLTNIRSFTAITTSGSPWWWLRLIRDPGRSMLTRGYRVLFHPRCRVRWLQLHDMNHASDRDRQRFLARVERRLARI</sequence>
<dbReference type="EMBL" id="QNTQ01000010">
    <property type="protein sequence ID" value="RBI84734.1"/>
    <property type="molecule type" value="Genomic_DNA"/>
</dbReference>
<comment type="similarity">
    <text evidence="1">Belongs to the NAD(P)H dehydrogenase (quinone) family.</text>
</comment>
<reference evidence="4 5" key="1">
    <citation type="submission" date="2018-07" db="EMBL/GenBank/DDBJ databases">
        <title>Rhodosalinus sp. strain E84T genomic sequence and assembly.</title>
        <authorList>
            <person name="Liu Z.-W."/>
            <person name="Lu D.-C."/>
        </authorList>
    </citation>
    <scope>NUCLEOTIDE SEQUENCE [LARGE SCALE GENOMIC DNA]</scope>
    <source>
        <strain evidence="4 5">E84</strain>
    </source>
</reference>
<dbReference type="PANTHER" id="PTHR10204">
    <property type="entry name" value="NAD P H OXIDOREDUCTASE-RELATED"/>
    <property type="match status" value="1"/>
</dbReference>
<dbReference type="InterPro" id="IPR029039">
    <property type="entry name" value="Flavoprotein-like_sf"/>
</dbReference>
<accession>A0A365U8H7</accession>
<dbReference type="PANTHER" id="PTHR10204:SF34">
    <property type="entry name" value="NAD(P)H DEHYDROGENASE [QUINONE] 1 ISOFORM 1"/>
    <property type="match status" value="1"/>
</dbReference>
<evidence type="ECO:0000256" key="2">
    <source>
        <dbReference type="ARBA" id="ARBA00023002"/>
    </source>
</evidence>
<proteinExistence type="inferred from homology"/>
<keyword evidence="2" id="KW-0560">Oxidoreductase</keyword>
<comment type="caution">
    <text evidence="4">The sequence shown here is derived from an EMBL/GenBank/DDBJ whole genome shotgun (WGS) entry which is preliminary data.</text>
</comment>
<dbReference type="InterPro" id="IPR003680">
    <property type="entry name" value="Flavodoxin_fold"/>
</dbReference>
<evidence type="ECO:0000313" key="5">
    <source>
        <dbReference type="Proteomes" id="UP000253370"/>
    </source>
</evidence>
<dbReference type="SUPFAM" id="SSF52218">
    <property type="entry name" value="Flavoproteins"/>
    <property type="match status" value="1"/>
</dbReference>
<dbReference type="GO" id="GO:0003955">
    <property type="term" value="F:NAD(P)H dehydrogenase (quinone) activity"/>
    <property type="evidence" value="ECO:0007669"/>
    <property type="project" value="TreeGrafter"/>
</dbReference>
<dbReference type="Pfam" id="PF02525">
    <property type="entry name" value="Flavodoxin_2"/>
    <property type="match status" value="1"/>
</dbReference>
<organism evidence="4 5">
    <name type="scientific">Rhodosalinus halophilus</name>
    <dbReference type="NCBI Taxonomy" id="2259333"/>
    <lineage>
        <taxon>Bacteria</taxon>
        <taxon>Pseudomonadati</taxon>
        <taxon>Pseudomonadota</taxon>
        <taxon>Alphaproteobacteria</taxon>
        <taxon>Rhodobacterales</taxon>
        <taxon>Paracoccaceae</taxon>
        <taxon>Rhodosalinus</taxon>
    </lineage>
</organism>
<protein>
    <submittedName>
        <fullName evidence="4">Flavodoxin family protein</fullName>
    </submittedName>
</protein>
<dbReference type="OrthoDB" id="9798454at2"/>
<evidence type="ECO:0000259" key="3">
    <source>
        <dbReference type="Pfam" id="PF02525"/>
    </source>
</evidence>
<dbReference type="GO" id="GO:0005829">
    <property type="term" value="C:cytosol"/>
    <property type="evidence" value="ECO:0007669"/>
    <property type="project" value="TreeGrafter"/>
</dbReference>